<keyword evidence="2" id="KW-1185">Reference proteome</keyword>
<evidence type="ECO:0000313" key="2">
    <source>
        <dbReference type="Proteomes" id="UP001432168"/>
    </source>
</evidence>
<name>A0ABZ1X9U7_9ACTN</name>
<dbReference type="RefSeq" id="WP_329272341.1">
    <property type="nucleotide sequence ID" value="NZ_CP108992.1"/>
</dbReference>
<organism evidence="1 2">
    <name type="scientific">Streptomyces pseudovenezuelae</name>
    <dbReference type="NCBI Taxonomy" id="67350"/>
    <lineage>
        <taxon>Bacteria</taxon>
        <taxon>Bacillati</taxon>
        <taxon>Actinomycetota</taxon>
        <taxon>Actinomycetes</taxon>
        <taxon>Kitasatosporales</taxon>
        <taxon>Streptomycetaceae</taxon>
        <taxon>Streptomyces</taxon>
        <taxon>Streptomyces aurantiacus group</taxon>
    </lineage>
</organism>
<sequence length="43" mass="4669">MLATVITAFVTLAIVGSLLKALTNWLYLQMSAFEFDSTSSSAR</sequence>
<proteinExistence type="predicted"/>
<protein>
    <submittedName>
        <fullName evidence="1">Uncharacterized protein</fullName>
    </submittedName>
</protein>
<evidence type="ECO:0000313" key="1">
    <source>
        <dbReference type="EMBL" id="WUT48819.1"/>
    </source>
</evidence>
<accession>A0ABZ1X9U7</accession>
<dbReference type="EMBL" id="CP109011">
    <property type="protein sequence ID" value="WUT48819.1"/>
    <property type="molecule type" value="Genomic_DNA"/>
</dbReference>
<dbReference type="Proteomes" id="UP001432168">
    <property type="component" value="Chromosome"/>
</dbReference>
<reference evidence="1" key="1">
    <citation type="submission" date="2022-10" db="EMBL/GenBank/DDBJ databases">
        <title>The complete genomes of actinobacterial strains from the NBC collection.</title>
        <authorList>
            <person name="Joergensen T.S."/>
            <person name="Alvarez Arevalo M."/>
            <person name="Sterndorff E.B."/>
            <person name="Faurdal D."/>
            <person name="Vuksanovic O."/>
            <person name="Mourched A.-S."/>
            <person name="Charusanti P."/>
            <person name="Shaw S."/>
            <person name="Blin K."/>
            <person name="Weber T."/>
        </authorList>
    </citation>
    <scope>NUCLEOTIDE SEQUENCE</scope>
    <source>
        <strain evidence="1">NBC_00686</strain>
    </source>
</reference>
<gene>
    <name evidence="1" type="ORF">OG929_43985</name>
</gene>